<dbReference type="Proteomes" id="UP000237000">
    <property type="component" value="Unassembled WGS sequence"/>
</dbReference>
<dbReference type="EMBL" id="JXTC01000328">
    <property type="protein sequence ID" value="PON64462.1"/>
    <property type="molecule type" value="Genomic_DNA"/>
</dbReference>
<protein>
    <submittedName>
        <fullName evidence="1">Uncharacterized protein</fullName>
    </submittedName>
</protein>
<proteinExistence type="predicted"/>
<feature type="non-terminal residue" evidence="1">
    <location>
        <position position="70"/>
    </location>
</feature>
<evidence type="ECO:0000313" key="2">
    <source>
        <dbReference type="Proteomes" id="UP000237000"/>
    </source>
</evidence>
<dbReference type="InParanoid" id="A0A2P5CTS5"/>
<evidence type="ECO:0000313" key="1">
    <source>
        <dbReference type="EMBL" id="PON64462.1"/>
    </source>
</evidence>
<reference evidence="2" key="1">
    <citation type="submission" date="2016-06" db="EMBL/GenBank/DDBJ databases">
        <title>Parallel loss of symbiosis genes in relatives of nitrogen-fixing non-legume Parasponia.</title>
        <authorList>
            <person name="Van Velzen R."/>
            <person name="Holmer R."/>
            <person name="Bu F."/>
            <person name="Rutten L."/>
            <person name="Van Zeijl A."/>
            <person name="Liu W."/>
            <person name="Santuari L."/>
            <person name="Cao Q."/>
            <person name="Sharma T."/>
            <person name="Shen D."/>
            <person name="Roswanjaya Y."/>
            <person name="Wardhani T."/>
            <person name="Kalhor M.S."/>
            <person name="Jansen J."/>
            <person name="Van den Hoogen J."/>
            <person name="Gungor B."/>
            <person name="Hartog M."/>
            <person name="Hontelez J."/>
            <person name="Verver J."/>
            <person name="Yang W.-C."/>
            <person name="Schijlen E."/>
            <person name="Repin R."/>
            <person name="Schilthuizen M."/>
            <person name="Schranz E."/>
            <person name="Heidstra R."/>
            <person name="Miyata K."/>
            <person name="Fedorova E."/>
            <person name="Kohlen W."/>
            <person name="Bisseling T."/>
            <person name="Smit S."/>
            <person name="Geurts R."/>
        </authorList>
    </citation>
    <scope>NUCLEOTIDE SEQUENCE [LARGE SCALE GENOMIC DNA]</scope>
    <source>
        <strain evidence="2">cv. RG33-2</strain>
    </source>
</reference>
<keyword evidence="2" id="KW-1185">Reference proteome</keyword>
<dbReference type="AlphaFoldDB" id="A0A2P5CTS5"/>
<sequence length="70" mass="8141">MTSIAAMICRRYRHTSIATTLSMSLLLEVNRERLKKIAIAMTYVVATGKTLVTTCDYHRYRIYEQTRHST</sequence>
<name>A0A2P5CTS5_TREOI</name>
<gene>
    <name evidence="1" type="ORF">TorRG33x02_273110</name>
</gene>
<accession>A0A2P5CTS5</accession>
<comment type="caution">
    <text evidence="1">The sequence shown here is derived from an EMBL/GenBank/DDBJ whole genome shotgun (WGS) entry which is preliminary data.</text>
</comment>
<organism evidence="1 2">
    <name type="scientific">Trema orientale</name>
    <name type="common">Charcoal tree</name>
    <name type="synonym">Celtis orientalis</name>
    <dbReference type="NCBI Taxonomy" id="63057"/>
    <lineage>
        <taxon>Eukaryota</taxon>
        <taxon>Viridiplantae</taxon>
        <taxon>Streptophyta</taxon>
        <taxon>Embryophyta</taxon>
        <taxon>Tracheophyta</taxon>
        <taxon>Spermatophyta</taxon>
        <taxon>Magnoliopsida</taxon>
        <taxon>eudicotyledons</taxon>
        <taxon>Gunneridae</taxon>
        <taxon>Pentapetalae</taxon>
        <taxon>rosids</taxon>
        <taxon>fabids</taxon>
        <taxon>Rosales</taxon>
        <taxon>Cannabaceae</taxon>
        <taxon>Trema</taxon>
    </lineage>
</organism>